<organism evidence="2 3">
    <name type="scientific">Cellulomonas terrae</name>
    <dbReference type="NCBI Taxonomy" id="311234"/>
    <lineage>
        <taxon>Bacteria</taxon>
        <taxon>Bacillati</taxon>
        <taxon>Actinomycetota</taxon>
        <taxon>Actinomycetes</taxon>
        <taxon>Micrococcales</taxon>
        <taxon>Cellulomonadaceae</taxon>
        <taxon>Cellulomonas</taxon>
    </lineage>
</organism>
<gene>
    <name evidence="2" type="ORF">CTE05_33110</name>
</gene>
<dbReference type="EMBL" id="BJWH01000021">
    <property type="protein sequence ID" value="GEL99764.1"/>
    <property type="molecule type" value="Genomic_DNA"/>
</dbReference>
<dbReference type="Proteomes" id="UP000321049">
    <property type="component" value="Unassembled WGS sequence"/>
</dbReference>
<evidence type="ECO:0000313" key="3">
    <source>
        <dbReference type="Proteomes" id="UP000321049"/>
    </source>
</evidence>
<protein>
    <submittedName>
        <fullName evidence="2">Uncharacterized protein</fullName>
    </submittedName>
</protein>
<name>A0A511JPC6_9CELL</name>
<feature type="compositionally biased region" description="Basic and acidic residues" evidence="1">
    <location>
        <begin position="38"/>
        <end position="49"/>
    </location>
</feature>
<keyword evidence="3" id="KW-1185">Reference proteome</keyword>
<dbReference type="AlphaFoldDB" id="A0A511JPC6"/>
<feature type="region of interest" description="Disordered" evidence="1">
    <location>
        <begin position="35"/>
        <end position="61"/>
    </location>
</feature>
<evidence type="ECO:0000256" key="1">
    <source>
        <dbReference type="SAM" id="MobiDB-lite"/>
    </source>
</evidence>
<evidence type="ECO:0000313" key="2">
    <source>
        <dbReference type="EMBL" id="GEL99764.1"/>
    </source>
</evidence>
<comment type="caution">
    <text evidence="2">The sequence shown here is derived from an EMBL/GenBank/DDBJ whole genome shotgun (WGS) entry which is preliminary data.</text>
</comment>
<proteinExistence type="predicted"/>
<accession>A0A511JPC6</accession>
<reference evidence="2 3" key="1">
    <citation type="submission" date="2019-07" db="EMBL/GenBank/DDBJ databases">
        <title>Whole genome shotgun sequence of Cellulomonas terrae NBRC 100819.</title>
        <authorList>
            <person name="Hosoyama A."/>
            <person name="Uohara A."/>
            <person name="Ohji S."/>
            <person name="Ichikawa N."/>
        </authorList>
    </citation>
    <scope>NUCLEOTIDE SEQUENCE [LARGE SCALE GENOMIC DNA]</scope>
    <source>
        <strain evidence="2 3">NBRC 100819</strain>
    </source>
</reference>
<sequence length="61" mass="6761">MRLRGNLALPDRLEAASPNDPALDVHLVRRVVASRKSAGTEERAQERLALRGSAVRTTQPW</sequence>